<organism evidence="1 2">
    <name type="scientific">Zalaria obscura</name>
    <dbReference type="NCBI Taxonomy" id="2024903"/>
    <lineage>
        <taxon>Eukaryota</taxon>
        <taxon>Fungi</taxon>
        <taxon>Dikarya</taxon>
        <taxon>Ascomycota</taxon>
        <taxon>Pezizomycotina</taxon>
        <taxon>Dothideomycetes</taxon>
        <taxon>Dothideomycetidae</taxon>
        <taxon>Dothideales</taxon>
        <taxon>Zalariaceae</taxon>
        <taxon>Zalaria</taxon>
    </lineage>
</organism>
<dbReference type="Proteomes" id="UP001320706">
    <property type="component" value="Unassembled WGS sequence"/>
</dbReference>
<proteinExistence type="predicted"/>
<keyword evidence="2" id="KW-1185">Reference proteome</keyword>
<reference evidence="1" key="1">
    <citation type="submission" date="2024-02" db="EMBL/GenBank/DDBJ databases">
        <title>Metagenome Assembled Genome of Zalaria obscura JY119.</title>
        <authorList>
            <person name="Vighnesh L."/>
            <person name="Jagadeeshwari U."/>
            <person name="Venkata Ramana C."/>
            <person name="Sasikala C."/>
        </authorList>
    </citation>
    <scope>NUCLEOTIDE SEQUENCE</scope>
    <source>
        <strain evidence="1">JY119</strain>
    </source>
</reference>
<accession>A0ACC3SIT1</accession>
<sequence length="449" mass="50649">MSYPPQWTTPAALQQQHTPDLFADLRWLTPFQLMSTVHVQGRTIEQLHTVVRDLCHMRDLHQTSLNEFRNYGARLEAQLANAKAAEMRTRNDLIGHIRSLVTQVHNAEAAEKRSQNDLRRANDQVEMQQSEIDYLYAAIDSLGDDVNTLKLLANEDRAELERMSVRQLLPPPYSMANTRPAGHMYEDAGPATPEASVRTLRKHFRNHAAQCLQNVASSAAEHNDQWGSPNVAAELFHQLTYAVGDQLGKVKEQLRAFTAEPEDVEAVLNLLYDMCQRVVNALSNMELPSFHGIRYEGSAFDLIWFQVDSIMRNGLRLMFAKGWSVLLEDERAHLNSKFANSMRAKTELLEFQSWSQRLGLLADEFEHIGIPDAFVESYTWVEKLRQFATDIVASTIQGIGSEEEADVVPEAIAGAPVSEAQSPMMDNEQQAATPRPRLRGGIQETGEQE</sequence>
<evidence type="ECO:0000313" key="1">
    <source>
        <dbReference type="EMBL" id="KAK8210330.1"/>
    </source>
</evidence>
<gene>
    <name evidence="1" type="ORF">M8818_003498</name>
</gene>
<name>A0ACC3SIT1_9PEZI</name>
<comment type="caution">
    <text evidence="1">The sequence shown here is derived from an EMBL/GenBank/DDBJ whole genome shotgun (WGS) entry which is preliminary data.</text>
</comment>
<protein>
    <submittedName>
        <fullName evidence="1">Uncharacterized protein</fullName>
    </submittedName>
</protein>
<evidence type="ECO:0000313" key="2">
    <source>
        <dbReference type="Proteomes" id="UP001320706"/>
    </source>
</evidence>
<dbReference type="EMBL" id="JAMKPW020000015">
    <property type="protein sequence ID" value="KAK8210330.1"/>
    <property type="molecule type" value="Genomic_DNA"/>
</dbReference>